<evidence type="ECO:0000313" key="2">
    <source>
        <dbReference type="EMBL" id="KLL11564.1"/>
    </source>
</evidence>
<evidence type="ECO:0000256" key="1">
    <source>
        <dbReference type="SAM" id="MobiDB-lite"/>
    </source>
</evidence>
<keyword evidence="3" id="KW-1185">Reference proteome</keyword>
<dbReference type="Proteomes" id="UP000035425">
    <property type="component" value="Unassembled WGS sequence"/>
</dbReference>
<protein>
    <submittedName>
        <fullName evidence="2">Acetyltransferase</fullName>
    </submittedName>
</protein>
<dbReference type="EMBL" id="JWIO01000014">
    <property type="protein sequence ID" value="KLL11564.1"/>
    <property type="molecule type" value="Genomic_DNA"/>
</dbReference>
<comment type="caution">
    <text evidence="2">The sequence shown here is derived from an EMBL/GenBank/DDBJ whole genome shotgun (WGS) entry which is preliminary data.</text>
</comment>
<reference evidence="2 3" key="1">
    <citation type="submission" date="2014-12" db="EMBL/GenBank/DDBJ databases">
        <title>Frankia sp. BMG5.1 draft genome.</title>
        <authorList>
            <person name="Gtari M."/>
            <person name="Ghodhbane-Gtari F."/>
            <person name="Nouioui I."/>
            <person name="Ktari A."/>
            <person name="Hezbri K."/>
            <person name="Mimouni W."/>
            <person name="Sbissi I."/>
            <person name="Ayari A."/>
            <person name="Yamanaka T."/>
            <person name="Normand P."/>
            <person name="Tisa L.S."/>
            <person name="Boudabous A."/>
        </authorList>
    </citation>
    <scope>NUCLEOTIDE SEQUENCE [LARGE SCALE GENOMIC DNA]</scope>
    <source>
        <strain evidence="2 3">BMG5.1</strain>
    </source>
</reference>
<organism evidence="2 3">
    <name type="scientific">Protofrankia coriariae</name>
    <dbReference type="NCBI Taxonomy" id="1562887"/>
    <lineage>
        <taxon>Bacteria</taxon>
        <taxon>Bacillati</taxon>
        <taxon>Actinomycetota</taxon>
        <taxon>Actinomycetes</taxon>
        <taxon>Frankiales</taxon>
        <taxon>Frankiaceae</taxon>
        <taxon>Protofrankia</taxon>
    </lineage>
</organism>
<accession>A0ABR5F4B3</accession>
<gene>
    <name evidence="2" type="ORF">FrCorBMG51_11025</name>
</gene>
<sequence>MTTDQNAETFNEWAILELFGHIRRAGRVREQEIAGQGFLRLDIPDGDSWITQLISPKAIYALTPTTEELARAAATRWQPEPVHPWELPAASTDIDDEETTF</sequence>
<dbReference type="RefSeq" id="WP_047222924.1">
    <property type="nucleotide sequence ID" value="NZ_JWIO01000014.1"/>
</dbReference>
<proteinExistence type="predicted"/>
<feature type="region of interest" description="Disordered" evidence="1">
    <location>
        <begin position="82"/>
        <end position="101"/>
    </location>
</feature>
<evidence type="ECO:0000313" key="3">
    <source>
        <dbReference type="Proteomes" id="UP000035425"/>
    </source>
</evidence>
<name>A0ABR5F4B3_9ACTN</name>